<gene>
    <name evidence="5" type="ORF">B9R14_02305</name>
</gene>
<evidence type="ECO:0000259" key="4">
    <source>
        <dbReference type="PROSITE" id="PS50206"/>
    </source>
</evidence>
<dbReference type="InterPro" id="IPR051126">
    <property type="entry name" value="Thiosulfate_sulfurtransferase"/>
</dbReference>
<dbReference type="InterPro" id="IPR001763">
    <property type="entry name" value="Rhodanese-like_dom"/>
</dbReference>
<dbReference type="PANTHER" id="PTHR43855">
    <property type="entry name" value="THIOSULFATE SULFURTRANSFERASE"/>
    <property type="match status" value="1"/>
</dbReference>
<feature type="domain" description="Rhodanese" evidence="4">
    <location>
        <begin position="227"/>
        <end position="343"/>
    </location>
</feature>
<evidence type="ECO:0000313" key="6">
    <source>
        <dbReference type="Proteomes" id="UP000239720"/>
    </source>
</evidence>
<dbReference type="GO" id="GO:0004792">
    <property type="term" value="F:thiosulfate-cyanide sulfurtransferase activity"/>
    <property type="evidence" value="ECO:0007669"/>
    <property type="project" value="UniProtKB-EC"/>
</dbReference>
<comment type="catalytic activity">
    <reaction evidence="3">
        <text>thiosulfate + hydrogen cyanide = thiocyanate + sulfite + 2 H(+)</text>
        <dbReference type="Rhea" id="RHEA:16881"/>
        <dbReference type="ChEBI" id="CHEBI:15378"/>
        <dbReference type="ChEBI" id="CHEBI:17359"/>
        <dbReference type="ChEBI" id="CHEBI:18022"/>
        <dbReference type="ChEBI" id="CHEBI:18407"/>
        <dbReference type="ChEBI" id="CHEBI:33542"/>
        <dbReference type="EC" id="2.8.1.1"/>
    </reaction>
</comment>
<dbReference type="SMART" id="SM00450">
    <property type="entry name" value="RHOD"/>
    <property type="match status" value="2"/>
</dbReference>
<proteinExistence type="predicted"/>
<protein>
    <recommendedName>
        <fullName evidence="1">thiosulfate sulfurtransferase</fullName>
        <ecNumber evidence="1">2.8.1.1</ecNumber>
    </recommendedName>
</protein>
<dbReference type="Proteomes" id="UP000239720">
    <property type="component" value="Unassembled WGS sequence"/>
</dbReference>
<feature type="domain" description="Rhodanese" evidence="4">
    <location>
        <begin position="80"/>
        <end position="199"/>
    </location>
</feature>
<reference evidence="5 6" key="1">
    <citation type="journal article" date="2018" name="Syst. Appl. Microbiol.">
        <title>Characterization and high-quality draft genome sequence of Herbivorax saccincola A7, an anaerobic, alkaliphilic, thermophilic, cellulolytic, and xylanolytic bacterium.</title>
        <authorList>
            <person name="Aikawa S."/>
            <person name="Baramee S."/>
            <person name="Sermsathanaswadi J."/>
            <person name="Thianheng P."/>
            <person name="Tachaapaikoon C."/>
            <person name="Shikata A."/>
            <person name="Waeonukul R."/>
            <person name="Pason P."/>
            <person name="Ratanakhanokchai K."/>
            <person name="Kosugi A."/>
        </authorList>
    </citation>
    <scope>NUCLEOTIDE SEQUENCE [LARGE SCALE GENOMIC DNA]</scope>
    <source>
        <strain evidence="5 6">A7</strain>
    </source>
</reference>
<dbReference type="AlphaFoldDB" id="A0A2S8R7E3"/>
<dbReference type="EC" id="2.8.1.1" evidence="1"/>
<organism evidence="5 6">
    <name type="scientific">Acetivibrio saccincola</name>
    <dbReference type="NCBI Taxonomy" id="1677857"/>
    <lineage>
        <taxon>Bacteria</taxon>
        <taxon>Bacillati</taxon>
        <taxon>Bacillota</taxon>
        <taxon>Clostridia</taxon>
        <taxon>Eubacteriales</taxon>
        <taxon>Oscillospiraceae</taxon>
        <taxon>Acetivibrio</taxon>
    </lineage>
</organism>
<name>A0A2S8R7E3_9FIRM</name>
<dbReference type="SUPFAM" id="SSF52821">
    <property type="entry name" value="Rhodanese/Cell cycle control phosphatase"/>
    <property type="match status" value="2"/>
</dbReference>
<dbReference type="EMBL" id="NEMB01000003">
    <property type="protein sequence ID" value="PQQ65714.1"/>
    <property type="molecule type" value="Genomic_DNA"/>
</dbReference>
<evidence type="ECO:0000256" key="3">
    <source>
        <dbReference type="ARBA" id="ARBA00047549"/>
    </source>
</evidence>
<dbReference type="CDD" id="cd01448">
    <property type="entry name" value="TST_Repeat_1"/>
    <property type="match status" value="1"/>
</dbReference>
<dbReference type="PROSITE" id="PS50206">
    <property type="entry name" value="RHODANESE_3"/>
    <property type="match status" value="2"/>
</dbReference>
<evidence type="ECO:0000256" key="2">
    <source>
        <dbReference type="ARBA" id="ARBA00022737"/>
    </source>
</evidence>
<evidence type="ECO:0000256" key="1">
    <source>
        <dbReference type="ARBA" id="ARBA00012245"/>
    </source>
</evidence>
<dbReference type="CDD" id="cd01449">
    <property type="entry name" value="TST_Repeat_2"/>
    <property type="match status" value="1"/>
</dbReference>
<comment type="caution">
    <text evidence="5">The sequence shown here is derived from an EMBL/GenBank/DDBJ whole genome shotgun (WGS) entry which is preliminary data.</text>
</comment>
<accession>A0A2S8R7E3</accession>
<dbReference type="InterPro" id="IPR036873">
    <property type="entry name" value="Rhodanese-like_dom_sf"/>
</dbReference>
<dbReference type="Gene3D" id="3.40.250.10">
    <property type="entry name" value="Rhodanese-like domain"/>
    <property type="match status" value="2"/>
</dbReference>
<dbReference type="PANTHER" id="PTHR43855:SF1">
    <property type="entry name" value="THIOSULFATE SULFURTRANSFERASE"/>
    <property type="match status" value="1"/>
</dbReference>
<evidence type="ECO:0000313" key="5">
    <source>
        <dbReference type="EMBL" id="PQQ65714.1"/>
    </source>
</evidence>
<keyword evidence="2" id="KW-0677">Repeat</keyword>
<sequence>MLFLPMGIIRIEKRKRKRKRRTKMKKRIFWFSTIVLLIVSLMFNSVAFACGGGKGKGGPPEGKGPGGPVVSTEWLANNIKKGNLVIIDIRSEEEYQAGHIEGSINIPYIVPFSAWLTMEDDLLLEMPEKEDLFDFMSAAGLKKGSHVVIVTSLPTPENPYAIGNANRAANTLIYAGVEKVSILDGGFDKWAAEGRFVTTEVPDVRPSKYKSKVKDEMIVSMEYVEKKLGKVILLDARDYEVYTGEVIEPYAPVPGHIPTAKSLPAPEIWNEDWSYKSVNELKAIVENVIGRNKQNKEIIVYCGVGGYANCVAFVLTEMLGYKNVKIYDGSAQEWSKYNEMVVGE</sequence>
<dbReference type="OrthoDB" id="9770030at2"/>
<dbReference type="Pfam" id="PF00581">
    <property type="entry name" value="Rhodanese"/>
    <property type="match status" value="2"/>
</dbReference>